<organism evidence="11 12">
    <name type="scientific">Collybiopsis luxurians FD-317 M1</name>
    <dbReference type="NCBI Taxonomy" id="944289"/>
    <lineage>
        <taxon>Eukaryota</taxon>
        <taxon>Fungi</taxon>
        <taxon>Dikarya</taxon>
        <taxon>Basidiomycota</taxon>
        <taxon>Agaricomycotina</taxon>
        <taxon>Agaricomycetes</taxon>
        <taxon>Agaricomycetidae</taxon>
        <taxon>Agaricales</taxon>
        <taxon>Marasmiineae</taxon>
        <taxon>Omphalotaceae</taxon>
        <taxon>Collybiopsis</taxon>
        <taxon>Collybiopsis luxurians</taxon>
    </lineage>
</organism>
<keyword evidence="8" id="KW-1133">Transmembrane helix</keyword>
<evidence type="ECO:0000256" key="7">
    <source>
        <dbReference type="SAM" id="MobiDB-lite"/>
    </source>
</evidence>
<evidence type="ECO:0000256" key="3">
    <source>
        <dbReference type="ARBA" id="ARBA00022676"/>
    </source>
</evidence>
<dbReference type="GO" id="GO:0009277">
    <property type="term" value="C:fungal-type cell wall"/>
    <property type="evidence" value="ECO:0007669"/>
    <property type="project" value="TreeGrafter"/>
</dbReference>
<reference evidence="11 12" key="1">
    <citation type="submission" date="2014-04" db="EMBL/GenBank/DDBJ databases">
        <title>Evolutionary Origins and Diversification of the Mycorrhizal Mutualists.</title>
        <authorList>
            <consortium name="DOE Joint Genome Institute"/>
            <consortium name="Mycorrhizal Genomics Consortium"/>
            <person name="Kohler A."/>
            <person name="Kuo A."/>
            <person name="Nagy L.G."/>
            <person name="Floudas D."/>
            <person name="Copeland A."/>
            <person name="Barry K.W."/>
            <person name="Cichocki N."/>
            <person name="Veneault-Fourrey C."/>
            <person name="LaButti K."/>
            <person name="Lindquist E.A."/>
            <person name="Lipzen A."/>
            <person name="Lundell T."/>
            <person name="Morin E."/>
            <person name="Murat C."/>
            <person name="Riley R."/>
            <person name="Ohm R."/>
            <person name="Sun H."/>
            <person name="Tunlid A."/>
            <person name="Henrissat B."/>
            <person name="Grigoriev I.V."/>
            <person name="Hibbett D.S."/>
            <person name="Martin F."/>
        </authorList>
    </citation>
    <scope>NUCLEOTIDE SEQUENCE [LARGE SCALE GENOMIC DNA]</scope>
    <source>
        <strain evidence="11 12">FD-317 M1</strain>
    </source>
</reference>
<dbReference type="GO" id="GO:0047657">
    <property type="term" value="F:alpha-1,3-glucan synthase activity"/>
    <property type="evidence" value="ECO:0007669"/>
    <property type="project" value="UniProtKB-EC"/>
</dbReference>
<dbReference type="EC" id="2.4.1.183" evidence="2"/>
<dbReference type="Pfam" id="PF08323">
    <property type="entry name" value="Glyco_transf_5"/>
    <property type="match status" value="1"/>
</dbReference>
<dbReference type="InterPro" id="IPR013534">
    <property type="entry name" value="Starch_synth_cat_dom"/>
</dbReference>
<keyword evidence="8" id="KW-0472">Membrane</keyword>
<dbReference type="PROSITE" id="PS50234">
    <property type="entry name" value="VWFA"/>
    <property type="match status" value="1"/>
</dbReference>
<dbReference type="Pfam" id="PF08487">
    <property type="entry name" value="VIT"/>
    <property type="match status" value="1"/>
</dbReference>
<accession>A0A0D0C285</accession>
<feature type="transmembrane region" description="Helical" evidence="8">
    <location>
        <begin position="723"/>
        <end position="742"/>
    </location>
</feature>
<sequence length="1521" mass="170460">MDWNLKVKIGGLGVMSSLMGKAMTDVDLIWVIPKVKDLDYPPGDPYLIRVETHVVDHITYVILDSPVFRTQIKADPYPARMDNLSSAIFYSAWNQAIAATIRRYSTIDVYHINDYHSGLAPIYLLPKVVPVCLSLYNAEFQGLWPLRTKEEMREICSAFNVTKEHCAKRVWVLRGFRTSMGNGVGRIAALDEKPVKTRGIKVDRKAEAARPELKRQAQEWAGIEQDPKSNLFVFVGRWSKQKGVDLIADIGNGQVDSTHTIGPVIDLYGHLAAEKLARLMEMHPGCVYSKPEFTALPPFLFSRADFALIPSRDEPFGLVAVEFGRKGALGVGSRLGGLGLMPGWWFPVELSSWSHMLSQLTKTIKMALKSTDEERALLRARSAVQRFPVVEWRQRIEDFHRRSITMSRQIAEENAWRPTDGDGYYEPEPVDDAEEWDAQAEIYPSYAGLSHSRSGFNSPDSSGRASVEALVPITNEPINLYSDRENHRHSYASDPGDDLNAALDGVSRAENHPTDYENFLERVNRTRKNSTRWTPKDGIAIASFTDADGSVTANFGHRLGTLNAKNSEHGLSIEKYLMKSEETFFSQVRKKRISSASASIKSRGSSTWGSSDSLNKLSQPGTLETEPVNYNKPPVFPRTPPPEIQMNRIQIALAREIKGWPLYTIMIALGQMLSATSFQMTLLAGRNWQSNTQLYIIGGVFLLSSIVWYPLCRIKPARYALSLPWLFFGVAFLLIGLPSVTGALHPVHTVLSDVATWCYAIASAAGFLFFALNFGEEAGAATEVWVFRACIVQGSQQVWVAALWYWGYTLNNQSPSYVAPWWLAAIVWPLSVMSFMLAFVLFRGLPEYYRQSPPKVSHFLTTLFRRKLVIWFFISEILRDYWLSGPYGLNILNCCLVEGLTRFHQTRSLGWRALAMSLIPRLYDQHHSASFMLDSVYTEVVIVDVHASVLLSQRFTRPPIATLNAVYTFGLMADTAVCGFEMVRGDGMSVRGVIKNKTEAKEEYDKAVRDGFTAGLAKEETKDVFTIYIGNILPSETVTINLRLLQRLTNDEKNNEVKFVFPCTYTYSYGQLSSPDAGFVTSIYQHFEMNVFIQQAGPIQRVSCPSGYPISIAFGLPQSFNTPFPVVNTENASHHPHDYAHVTLKDPFGSLTRDVVLIISVTDLDSPRCFIEPHPSPNYNTTTMALTFVPKFTIPDLSNSDSNPGMEYLFLIDRSGSMNQHSRMPLVKETLVVLLRGLPTKHTTFNLLSFGSRTTKLWESSRLYTQETLNKATEHVEQVKYTFLPRLFRADSHCFAPRFLSTMTANYGGTKILEALQIAFSSLSNPLTRPVAVFLLTDGSSWDVQNCICTVENATQTLAPPENPGNSKPLNRNAFLRVFTQGIGDGASSDMCDSIARAGHGISIYVREGEEMVGKCARLVRGVRTPPVEVEILWPEEEKEPSFVAPQDDDWNVIDHEYTVEAMGEDYVDIRPAIPGPVYALPGSSSLSDPEISPSQANSFLWAPDSDSLPRYRIFNNHLHF</sequence>
<dbReference type="SMART" id="SM00609">
    <property type="entry name" value="VIT"/>
    <property type="match status" value="1"/>
</dbReference>
<dbReference type="Proteomes" id="UP000053593">
    <property type="component" value="Unassembled WGS sequence"/>
</dbReference>
<dbReference type="InterPro" id="IPR058655">
    <property type="entry name" value="Mok11-14/Ags1-like"/>
</dbReference>
<comment type="catalytic activity">
    <reaction evidence="6">
        <text>[(1-&gt;3)-alpha-D-glucosyl](n) + UDP-alpha-D-glucose = [(1-&gt;3)-alpha-D-glucosyl](n+1) + UDP + H(+)</text>
        <dbReference type="Rhea" id="RHEA:19749"/>
        <dbReference type="Rhea" id="RHEA-COMP:11150"/>
        <dbReference type="Rhea" id="RHEA-COMP:11151"/>
        <dbReference type="ChEBI" id="CHEBI:15378"/>
        <dbReference type="ChEBI" id="CHEBI:28100"/>
        <dbReference type="ChEBI" id="CHEBI:58223"/>
        <dbReference type="ChEBI" id="CHEBI:58885"/>
        <dbReference type="EC" id="2.4.1.183"/>
    </reaction>
</comment>
<dbReference type="OrthoDB" id="1729737at2759"/>
<feature type="region of interest" description="Disordered" evidence="7">
    <location>
        <begin position="601"/>
        <end position="639"/>
    </location>
</feature>
<keyword evidence="4" id="KW-0808">Transferase</keyword>
<dbReference type="PANTHER" id="PTHR47182:SF2">
    <property type="entry name" value="CELL WALL ALPHA-1,3-GLUCAN SYNTHASE AGS1"/>
    <property type="match status" value="1"/>
</dbReference>
<feature type="compositionally biased region" description="Low complexity" evidence="7">
    <location>
        <begin position="601"/>
        <end position="613"/>
    </location>
</feature>
<evidence type="ECO:0000259" key="10">
    <source>
        <dbReference type="PROSITE" id="PS51468"/>
    </source>
</evidence>
<feature type="transmembrane region" description="Helical" evidence="8">
    <location>
        <begin position="819"/>
        <end position="842"/>
    </location>
</feature>
<feature type="transmembrane region" description="Helical" evidence="8">
    <location>
        <begin position="660"/>
        <end position="682"/>
    </location>
</feature>
<evidence type="ECO:0000256" key="1">
    <source>
        <dbReference type="ARBA" id="ARBA00006122"/>
    </source>
</evidence>
<dbReference type="Pfam" id="PF13768">
    <property type="entry name" value="VWA_3"/>
    <property type="match status" value="1"/>
</dbReference>
<proteinExistence type="inferred from homology"/>
<feature type="transmembrane region" description="Helical" evidence="8">
    <location>
        <begin position="754"/>
        <end position="774"/>
    </location>
</feature>
<dbReference type="HOGENOM" id="CLU_247709_0_0_1"/>
<evidence type="ECO:0000259" key="9">
    <source>
        <dbReference type="PROSITE" id="PS50234"/>
    </source>
</evidence>
<evidence type="ECO:0000256" key="2">
    <source>
        <dbReference type="ARBA" id="ARBA00012688"/>
    </source>
</evidence>
<evidence type="ECO:0000313" key="11">
    <source>
        <dbReference type="EMBL" id="KIK62206.1"/>
    </source>
</evidence>
<dbReference type="InterPro" id="IPR002035">
    <property type="entry name" value="VWF_A"/>
</dbReference>
<dbReference type="PROSITE" id="PS51468">
    <property type="entry name" value="VIT"/>
    <property type="match status" value="1"/>
</dbReference>
<feature type="transmembrane region" description="Helical" evidence="8">
    <location>
        <begin position="786"/>
        <end position="807"/>
    </location>
</feature>
<dbReference type="InterPro" id="IPR036465">
    <property type="entry name" value="vWFA_dom_sf"/>
</dbReference>
<keyword evidence="3" id="KW-0328">Glycosyltransferase</keyword>
<dbReference type="SUPFAM" id="SSF53756">
    <property type="entry name" value="UDP-Glycosyltransferase/glycogen phosphorylase"/>
    <property type="match status" value="1"/>
</dbReference>
<dbReference type="PANTHER" id="PTHR47182">
    <property type="entry name" value="CELL WALL ALPHA-1,3-GLUCAN SYNTHASE AGS1-RELATED"/>
    <property type="match status" value="1"/>
</dbReference>
<evidence type="ECO:0000313" key="12">
    <source>
        <dbReference type="Proteomes" id="UP000053593"/>
    </source>
</evidence>
<dbReference type="EMBL" id="KN834768">
    <property type="protein sequence ID" value="KIK62206.1"/>
    <property type="molecule type" value="Genomic_DNA"/>
</dbReference>
<dbReference type="InterPro" id="IPR013694">
    <property type="entry name" value="VIT"/>
</dbReference>
<dbReference type="SMART" id="SM00327">
    <property type="entry name" value="VWA"/>
    <property type="match status" value="1"/>
</dbReference>
<keyword evidence="5" id="KW-0961">Cell wall biogenesis/degradation</keyword>
<dbReference type="Gene3D" id="3.40.50.410">
    <property type="entry name" value="von Willebrand factor, type A domain"/>
    <property type="match status" value="1"/>
</dbReference>
<name>A0A0D0C285_9AGAR</name>
<feature type="domain" description="VIT" evidence="10">
    <location>
        <begin position="917"/>
        <end position="1046"/>
    </location>
</feature>
<evidence type="ECO:0000256" key="4">
    <source>
        <dbReference type="ARBA" id="ARBA00022679"/>
    </source>
</evidence>
<dbReference type="GO" id="GO:0070600">
    <property type="term" value="P:fungal-type cell wall (1-&gt;3)-alpha-glucan biosynthetic process"/>
    <property type="evidence" value="ECO:0007669"/>
    <property type="project" value="TreeGrafter"/>
</dbReference>
<dbReference type="Pfam" id="PF26127">
    <property type="entry name" value="12TM_Mok13"/>
    <property type="match status" value="1"/>
</dbReference>
<feature type="domain" description="VWFA" evidence="9">
    <location>
        <begin position="1207"/>
        <end position="1423"/>
    </location>
</feature>
<evidence type="ECO:0000256" key="6">
    <source>
        <dbReference type="ARBA" id="ARBA00048960"/>
    </source>
</evidence>
<evidence type="ECO:0000256" key="8">
    <source>
        <dbReference type="SAM" id="Phobius"/>
    </source>
</evidence>
<keyword evidence="12" id="KW-1185">Reference proteome</keyword>
<keyword evidence="8" id="KW-0812">Transmembrane</keyword>
<dbReference type="Gene3D" id="3.40.50.2000">
    <property type="entry name" value="Glycogen Phosphorylase B"/>
    <property type="match status" value="2"/>
</dbReference>
<dbReference type="InterPro" id="IPR058654">
    <property type="entry name" value="Mok11-14/Ags1-like_TM"/>
</dbReference>
<comment type="similarity">
    <text evidence="1">Belongs to the glycosyltransferase group 1 family.</text>
</comment>
<feature type="transmembrane region" description="Helical" evidence="8">
    <location>
        <begin position="694"/>
        <end position="711"/>
    </location>
</feature>
<gene>
    <name evidence="11" type="ORF">GYMLUDRAFT_242890</name>
</gene>
<dbReference type="SUPFAM" id="SSF53300">
    <property type="entry name" value="vWA-like"/>
    <property type="match status" value="1"/>
</dbReference>
<protein>
    <recommendedName>
        <fullName evidence="2">alpha-1,3-glucan synthase</fullName>
        <ecNumber evidence="2">2.4.1.183</ecNumber>
    </recommendedName>
</protein>
<evidence type="ECO:0000256" key="5">
    <source>
        <dbReference type="ARBA" id="ARBA00023316"/>
    </source>
</evidence>